<feature type="binding site" evidence="3">
    <location>
        <position position="248"/>
    </location>
    <ligand>
        <name>Mn(2+)</name>
        <dbReference type="ChEBI" id="CHEBI:29035"/>
        <label>1</label>
    </ligand>
</feature>
<dbReference type="PRINTS" id="PR00116">
    <property type="entry name" value="ARGINASE"/>
</dbReference>
<comment type="caution">
    <text evidence="5">The sequence shown here is derived from an EMBL/GenBank/DDBJ whole genome shotgun (WGS) entry which is preliminary data.</text>
</comment>
<dbReference type="PANTHER" id="PTHR11358">
    <property type="entry name" value="ARGINASE/AGMATINASE"/>
    <property type="match status" value="1"/>
</dbReference>
<dbReference type="PIRSF" id="PIRSF036979">
    <property type="entry name" value="Arginase"/>
    <property type="match status" value="1"/>
</dbReference>
<feature type="binding site" evidence="3">
    <location>
        <position position="157"/>
    </location>
    <ligand>
        <name>Mn(2+)</name>
        <dbReference type="ChEBI" id="CHEBI:29035"/>
        <label>1</label>
    </ligand>
</feature>
<protein>
    <submittedName>
        <fullName evidence="5">Agmatinase family protein</fullName>
    </submittedName>
</protein>
<dbReference type="GO" id="GO:0008783">
    <property type="term" value="F:agmatinase activity"/>
    <property type="evidence" value="ECO:0007669"/>
    <property type="project" value="TreeGrafter"/>
</dbReference>
<keyword evidence="2" id="KW-0378">Hydrolase</keyword>
<dbReference type="Gene3D" id="3.40.800.10">
    <property type="entry name" value="Ureohydrolase domain"/>
    <property type="match status" value="1"/>
</dbReference>
<feature type="binding site" evidence="3">
    <location>
        <position position="155"/>
    </location>
    <ligand>
        <name>Mn(2+)</name>
        <dbReference type="ChEBI" id="CHEBI:29035"/>
        <label>1</label>
    </ligand>
</feature>
<dbReference type="GO" id="GO:0046872">
    <property type="term" value="F:metal ion binding"/>
    <property type="evidence" value="ECO:0007669"/>
    <property type="project" value="UniProtKB-KW"/>
</dbReference>
<evidence type="ECO:0000256" key="1">
    <source>
        <dbReference type="ARBA" id="ARBA00022723"/>
    </source>
</evidence>
<accession>A0A934NVF2</accession>
<name>A0A934NVF2_9NOCA</name>
<feature type="binding site" evidence="3">
    <location>
        <position position="250"/>
    </location>
    <ligand>
        <name>Mn(2+)</name>
        <dbReference type="ChEBI" id="CHEBI:29035"/>
        <label>1</label>
    </ligand>
</feature>
<dbReference type="Pfam" id="PF00491">
    <property type="entry name" value="Arginase"/>
    <property type="match status" value="1"/>
</dbReference>
<organism evidence="5 6">
    <name type="scientific">Antrihabitans stalagmiti</name>
    <dbReference type="NCBI Taxonomy" id="2799499"/>
    <lineage>
        <taxon>Bacteria</taxon>
        <taxon>Bacillati</taxon>
        <taxon>Actinomycetota</taxon>
        <taxon>Actinomycetes</taxon>
        <taxon>Mycobacteriales</taxon>
        <taxon>Nocardiaceae</taxon>
        <taxon>Antrihabitans</taxon>
    </lineage>
</organism>
<evidence type="ECO:0000313" key="6">
    <source>
        <dbReference type="Proteomes" id="UP000655868"/>
    </source>
</evidence>
<sequence>MTAHIRPTNFAAITSGILSVLGAPHVPPSQLEGSGAKAAFLGFPFDGANAAIERPGSANGPRGLRIASNMCFPWSFEWDIDLFEAFGLVDCGDSPLAIGNAVRTHELVQHEIDTILAAGAIPITVGGDHSVCVPGARALSEHLGPDKKMGYLHLDAHLDAGEEIGGEFQTNCSGLVRAGDLPNVDHKNIVAIGARGTINVPDWWTAVRNRNIAVYTMRDIRNNDFETILNEALDRAWDGVDGVYVSFDTDVIDSAYAPGTTGPEPAGFTGPEIIRLGQMIGERGLSAVDNCELAPIYDPSGITARLVWEVLSQMLYAHAKYNLPI</sequence>
<gene>
    <name evidence="5" type="ORF">JGU71_24215</name>
</gene>
<comment type="cofactor">
    <cofactor evidence="3">
        <name>Mn(2+)</name>
        <dbReference type="ChEBI" id="CHEBI:29035"/>
    </cofactor>
    <text evidence="3">Binds 2 manganese ions per subunit.</text>
</comment>
<dbReference type="SUPFAM" id="SSF52768">
    <property type="entry name" value="Arginase/deacetylase"/>
    <property type="match status" value="1"/>
</dbReference>
<reference evidence="5" key="1">
    <citation type="submission" date="2020-12" db="EMBL/GenBank/DDBJ databases">
        <title>Antrihabitans popcorni sp. nov. and Antrihabitans auranticaus sp. nov., isolated from a larva cave.</title>
        <authorList>
            <person name="Lee S.D."/>
            <person name="Kim I.S."/>
        </authorList>
    </citation>
    <scope>NUCLEOTIDE SEQUENCE</scope>
    <source>
        <strain evidence="5">YC3-6</strain>
    </source>
</reference>
<dbReference type="PANTHER" id="PTHR11358:SF26">
    <property type="entry name" value="GUANIDINO ACID HYDROLASE, MITOCHONDRIAL"/>
    <property type="match status" value="1"/>
</dbReference>
<evidence type="ECO:0000256" key="2">
    <source>
        <dbReference type="ARBA" id="ARBA00022801"/>
    </source>
</evidence>
<comment type="similarity">
    <text evidence="4">Belongs to the arginase family.</text>
</comment>
<dbReference type="RefSeq" id="WP_199707167.1">
    <property type="nucleotide sequence ID" value="NZ_JAEMNV010000009.1"/>
</dbReference>
<evidence type="ECO:0000256" key="3">
    <source>
        <dbReference type="PIRSR" id="PIRSR036979-1"/>
    </source>
</evidence>
<dbReference type="GO" id="GO:0033389">
    <property type="term" value="P:putrescine biosynthetic process from arginine, via agmatine"/>
    <property type="evidence" value="ECO:0007669"/>
    <property type="project" value="TreeGrafter"/>
</dbReference>
<proteinExistence type="inferred from homology"/>
<dbReference type="InterPro" id="IPR006035">
    <property type="entry name" value="Ureohydrolase"/>
</dbReference>
<feature type="binding site" evidence="3">
    <location>
        <position position="129"/>
    </location>
    <ligand>
        <name>Mn(2+)</name>
        <dbReference type="ChEBI" id="CHEBI:29035"/>
        <label>1</label>
    </ligand>
</feature>
<keyword evidence="6" id="KW-1185">Reference proteome</keyword>
<dbReference type="EMBL" id="JAEMNV010000009">
    <property type="protein sequence ID" value="MBJ8341997.1"/>
    <property type="molecule type" value="Genomic_DNA"/>
</dbReference>
<keyword evidence="1 3" id="KW-0479">Metal-binding</keyword>
<feature type="binding site" evidence="3">
    <location>
        <position position="159"/>
    </location>
    <ligand>
        <name>Mn(2+)</name>
        <dbReference type="ChEBI" id="CHEBI:29035"/>
        <label>1</label>
    </ligand>
</feature>
<dbReference type="InterPro" id="IPR023696">
    <property type="entry name" value="Ureohydrolase_dom_sf"/>
</dbReference>
<dbReference type="Proteomes" id="UP000655868">
    <property type="component" value="Unassembled WGS sequence"/>
</dbReference>
<dbReference type="AlphaFoldDB" id="A0A934NVF2"/>
<keyword evidence="3" id="KW-0464">Manganese</keyword>
<evidence type="ECO:0000313" key="5">
    <source>
        <dbReference type="EMBL" id="MBJ8341997.1"/>
    </source>
</evidence>
<evidence type="ECO:0000256" key="4">
    <source>
        <dbReference type="PROSITE-ProRule" id="PRU00742"/>
    </source>
</evidence>
<dbReference type="PROSITE" id="PS51409">
    <property type="entry name" value="ARGINASE_2"/>
    <property type="match status" value="1"/>
</dbReference>
<dbReference type="CDD" id="cd09990">
    <property type="entry name" value="Agmatinase-like"/>
    <property type="match status" value="1"/>
</dbReference>